<dbReference type="PANTHER" id="PTHR47350">
    <property type="entry name" value="PROTEIN IWS1 HOMOLOG 1"/>
    <property type="match status" value="1"/>
</dbReference>
<comment type="caution">
    <text evidence="1">The sequence shown here is derived from an EMBL/GenBank/DDBJ whole genome shotgun (WGS) entry which is preliminary data.</text>
</comment>
<evidence type="ECO:0000313" key="1">
    <source>
        <dbReference type="EMBL" id="KAK3210553.1"/>
    </source>
</evidence>
<gene>
    <name evidence="1" type="ORF">Dsin_015259</name>
</gene>
<sequence length="91" mass="10344">MENRSSIVMSSVNGGGLRQMRQLKGTQVWSIIFYTTCFKARIILQATLMLQGRPESTSLDFVVHPQSKIDPDEIRARAKQVMQDQCRMKVG</sequence>
<reference evidence="1" key="1">
    <citation type="journal article" date="2023" name="Plant J.">
        <title>Genome sequences and population genomics provide insights into the demographic history, inbreeding, and mutation load of two 'living fossil' tree species of Dipteronia.</title>
        <authorList>
            <person name="Feng Y."/>
            <person name="Comes H.P."/>
            <person name="Chen J."/>
            <person name="Zhu S."/>
            <person name="Lu R."/>
            <person name="Zhang X."/>
            <person name="Li P."/>
            <person name="Qiu J."/>
            <person name="Olsen K.M."/>
            <person name="Qiu Y."/>
        </authorList>
    </citation>
    <scope>NUCLEOTIDE SEQUENCE</scope>
    <source>
        <strain evidence="1">NBL</strain>
    </source>
</reference>
<dbReference type="PANTHER" id="PTHR47350:SF4">
    <property type="entry name" value="PROTEIN IWS1 HOMOLOG 1"/>
    <property type="match status" value="1"/>
</dbReference>
<dbReference type="GO" id="GO:0032784">
    <property type="term" value="P:regulation of DNA-templated transcription elongation"/>
    <property type="evidence" value="ECO:0007669"/>
    <property type="project" value="InterPro"/>
</dbReference>
<dbReference type="EMBL" id="JANJYJ010000005">
    <property type="protein sequence ID" value="KAK3210553.1"/>
    <property type="molecule type" value="Genomic_DNA"/>
</dbReference>
<dbReference type="Proteomes" id="UP001281410">
    <property type="component" value="Unassembled WGS sequence"/>
</dbReference>
<proteinExistence type="predicted"/>
<organism evidence="1 2">
    <name type="scientific">Dipteronia sinensis</name>
    <dbReference type="NCBI Taxonomy" id="43782"/>
    <lineage>
        <taxon>Eukaryota</taxon>
        <taxon>Viridiplantae</taxon>
        <taxon>Streptophyta</taxon>
        <taxon>Embryophyta</taxon>
        <taxon>Tracheophyta</taxon>
        <taxon>Spermatophyta</taxon>
        <taxon>Magnoliopsida</taxon>
        <taxon>eudicotyledons</taxon>
        <taxon>Gunneridae</taxon>
        <taxon>Pentapetalae</taxon>
        <taxon>rosids</taxon>
        <taxon>malvids</taxon>
        <taxon>Sapindales</taxon>
        <taxon>Sapindaceae</taxon>
        <taxon>Hippocastanoideae</taxon>
        <taxon>Acereae</taxon>
        <taxon>Dipteronia</taxon>
    </lineage>
</organism>
<dbReference type="GO" id="GO:0009742">
    <property type="term" value="P:brassinosteroid mediated signaling pathway"/>
    <property type="evidence" value="ECO:0007669"/>
    <property type="project" value="InterPro"/>
</dbReference>
<dbReference type="InterPro" id="IPR044204">
    <property type="entry name" value="IWS1/2"/>
</dbReference>
<dbReference type="AlphaFoldDB" id="A0AAE0ABS2"/>
<accession>A0AAE0ABS2</accession>
<name>A0AAE0ABS2_9ROSI</name>
<keyword evidence="2" id="KW-1185">Reference proteome</keyword>
<protein>
    <submittedName>
        <fullName evidence="1">Uncharacterized protein</fullName>
    </submittedName>
</protein>
<evidence type="ECO:0000313" key="2">
    <source>
        <dbReference type="Proteomes" id="UP001281410"/>
    </source>
</evidence>